<accession>A0A5U9I5Q6</accession>
<comment type="caution">
    <text evidence="1">The sequence shown here is derived from an EMBL/GenBank/DDBJ whole genome shotgun (WGS) entry which is preliminary data.</text>
</comment>
<protein>
    <submittedName>
        <fullName evidence="1">Uncharacterized protein</fullName>
    </submittedName>
</protein>
<evidence type="ECO:0000313" key="1">
    <source>
        <dbReference type="EMBL" id="EBS2301361.1"/>
    </source>
</evidence>
<dbReference type="AlphaFoldDB" id="A0A5U9I5Q6"/>
<organism evidence="1">
    <name type="scientific">Salmonella enterica subsp. enterica serovar Saintpaul</name>
    <dbReference type="NCBI Taxonomy" id="90105"/>
    <lineage>
        <taxon>Bacteria</taxon>
        <taxon>Pseudomonadati</taxon>
        <taxon>Pseudomonadota</taxon>
        <taxon>Gammaproteobacteria</taxon>
        <taxon>Enterobacterales</taxon>
        <taxon>Enterobacteriaceae</taxon>
        <taxon>Salmonella</taxon>
    </lineage>
</organism>
<name>A0A5U9I5Q6_SALET</name>
<proteinExistence type="predicted"/>
<gene>
    <name evidence="1" type="ORF">DRT62_16770</name>
</gene>
<reference evidence="1" key="1">
    <citation type="submission" date="2018-07" db="EMBL/GenBank/DDBJ databases">
        <authorList>
            <person name="Ashton P.M."/>
            <person name="Dallman T."/>
            <person name="Nair S."/>
            <person name="De Pinna E."/>
            <person name="Peters T."/>
            <person name="Grant K."/>
        </authorList>
    </citation>
    <scope>NUCLEOTIDE SEQUENCE</scope>
    <source>
        <strain evidence="1">152466</strain>
    </source>
</reference>
<dbReference type="EMBL" id="AAGUVH010000025">
    <property type="protein sequence ID" value="EBS2301361.1"/>
    <property type="molecule type" value="Genomic_DNA"/>
</dbReference>
<sequence length="114" mass="12709">MEAMITERRAFIAGQSPGRAPGVPNKTTRERTELFRKKLDENNLLFKLINQIEADIESGQVSFKDKINALKTIAPYLVQTVNMDEIADQIAAISNPEDAKRVAAEIAGQLRVVR</sequence>